<dbReference type="InterPro" id="IPR023753">
    <property type="entry name" value="FAD/NAD-binding_dom"/>
</dbReference>
<dbReference type="GO" id="GO:0051536">
    <property type="term" value="F:iron-sulfur cluster binding"/>
    <property type="evidence" value="ECO:0007669"/>
    <property type="project" value="InterPro"/>
</dbReference>
<feature type="domain" description="FAD/NAD(P)-binding" evidence="1">
    <location>
        <begin position="143"/>
        <end position="426"/>
    </location>
</feature>
<dbReference type="InterPro" id="IPR028261">
    <property type="entry name" value="DPD_II"/>
</dbReference>
<evidence type="ECO:0000313" key="3">
    <source>
        <dbReference type="EMBL" id="SPJ22625.1"/>
    </source>
</evidence>
<accession>A0A2R8BR83</accession>
<gene>
    <name evidence="3" type="primary">preT</name>
    <name evidence="3" type="ORF">PAA8504_00420</name>
</gene>
<dbReference type="EMBL" id="ONZF01000001">
    <property type="protein sequence ID" value="SPJ22625.1"/>
    <property type="molecule type" value="Genomic_DNA"/>
</dbReference>
<evidence type="ECO:0000259" key="1">
    <source>
        <dbReference type="Pfam" id="PF07992"/>
    </source>
</evidence>
<dbReference type="Pfam" id="PF07992">
    <property type="entry name" value="Pyr_redox_2"/>
    <property type="match status" value="1"/>
</dbReference>
<dbReference type="InterPro" id="IPR009051">
    <property type="entry name" value="Helical_ferredxn"/>
</dbReference>
<dbReference type="SUPFAM" id="SSF51971">
    <property type="entry name" value="Nucleotide-binding domain"/>
    <property type="match status" value="1"/>
</dbReference>
<proteinExistence type="predicted"/>
<dbReference type="SUPFAM" id="SSF46548">
    <property type="entry name" value="alpha-helical ferredoxin"/>
    <property type="match status" value="1"/>
</dbReference>
<keyword evidence="4" id="KW-1185">Reference proteome</keyword>
<dbReference type="AlphaFoldDB" id="A0A2R8BR83"/>
<name>A0A2R8BR83_9RHOB</name>
<dbReference type="Pfam" id="PF14691">
    <property type="entry name" value="Fer4_20"/>
    <property type="match status" value="1"/>
</dbReference>
<dbReference type="RefSeq" id="WP_108892485.1">
    <property type="nucleotide sequence ID" value="NZ_ONZF01000001.1"/>
</dbReference>
<dbReference type="Gene3D" id="3.50.50.60">
    <property type="entry name" value="FAD/NAD(P)-binding domain"/>
    <property type="match status" value="2"/>
</dbReference>
<dbReference type="Gene3D" id="1.10.1060.10">
    <property type="entry name" value="Alpha-helical ferredoxin"/>
    <property type="match status" value="1"/>
</dbReference>
<evidence type="ECO:0000259" key="2">
    <source>
        <dbReference type="Pfam" id="PF14691"/>
    </source>
</evidence>
<dbReference type="GO" id="GO:0004159">
    <property type="term" value="F:dihydropyrimidine dehydrogenase (NAD+) activity"/>
    <property type="evidence" value="ECO:0007669"/>
    <property type="project" value="UniProtKB-EC"/>
</dbReference>
<dbReference type="EC" id="1.3.1.1" evidence="3"/>
<reference evidence="3 4" key="1">
    <citation type="submission" date="2018-03" db="EMBL/GenBank/DDBJ databases">
        <authorList>
            <person name="Keele B.F."/>
        </authorList>
    </citation>
    <scope>NUCLEOTIDE SEQUENCE [LARGE SCALE GENOMIC DNA]</scope>
    <source>
        <strain evidence="3 4">CECT 8504</strain>
    </source>
</reference>
<keyword evidence="3" id="KW-0560">Oxidoreductase</keyword>
<protein>
    <submittedName>
        <fullName evidence="3">NAD-dependent dihydropyrimidine dehydrogenase subunit PreT</fullName>
        <ecNumber evidence="3">1.3.1.1</ecNumber>
    </submittedName>
</protein>
<organism evidence="3 4">
    <name type="scientific">Palleronia abyssalis</name>
    <dbReference type="NCBI Taxonomy" id="1501240"/>
    <lineage>
        <taxon>Bacteria</taxon>
        <taxon>Pseudomonadati</taxon>
        <taxon>Pseudomonadota</taxon>
        <taxon>Alphaproteobacteria</taxon>
        <taxon>Rhodobacterales</taxon>
        <taxon>Roseobacteraceae</taxon>
        <taxon>Palleronia</taxon>
    </lineage>
</organism>
<sequence length="457" mass="47862">MADMLTPGIAAGRLGEDEIARNFADLHPALDPHEAAVAADRCYFCYDAPCVTACPTEIDIPMFIRQIQSGRPEEAGKTIFDQNILGGMCARVCPTEDLCEGACVREKAEGKPVEIGRLQRYATDSVMARQGHPYDRAPSTGKRVAVVGAGPAGLSCAHRLAMRGHDVTLFDAKEKPGGLNEFGIAAYKSTGDFAADEVTWLMQIGGIELKPRHTLGRDITVEGLKSQFDAVFVGVGLAGVNALEAEGADRDGVQDAVGFIAALRQADDMTSLPVGRNVVVIGGGMTAVDAAVQSKLLGAENVTIAYRRSQDRMGASEYEQQLATSKGVRIVCNAQPVAIHGNGAAVEIELEYTADDGTGLKGTGETMRLPADQVFKAIGQTFTLDAGLELERGKIKVTGAGRTSLDGVWAGGDCTAGDDLTVVGVADGRDAAEDIHATLMNQPAATTGAEIGEAARA</sequence>
<evidence type="ECO:0000313" key="4">
    <source>
        <dbReference type="Proteomes" id="UP000244912"/>
    </source>
</evidence>
<feature type="domain" description="Dihydroprymidine dehydrogenase" evidence="2">
    <location>
        <begin position="21"/>
        <end position="129"/>
    </location>
</feature>
<dbReference type="PANTHER" id="PTHR42783:SF3">
    <property type="entry name" value="GLUTAMATE SYNTHASE [NADPH] SMALL CHAIN-RELATED"/>
    <property type="match status" value="1"/>
</dbReference>
<dbReference type="OrthoDB" id="9803192at2"/>
<dbReference type="InterPro" id="IPR036188">
    <property type="entry name" value="FAD/NAD-bd_sf"/>
</dbReference>
<dbReference type="Proteomes" id="UP000244912">
    <property type="component" value="Unassembled WGS sequence"/>
</dbReference>
<dbReference type="PRINTS" id="PR00419">
    <property type="entry name" value="ADXRDTASE"/>
</dbReference>
<dbReference type="PANTHER" id="PTHR42783">
    <property type="entry name" value="GLUTAMATE SYNTHASE [NADPH] SMALL CHAIN"/>
    <property type="match status" value="1"/>
</dbReference>